<dbReference type="GeneID" id="20340714"/>
<reference evidence="2" key="4">
    <citation type="journal article" date="2015" name="G3 (Bethesda)">
        <title>Genome sequences of three phytopathogenic species of the Magnaporthaceae family of fungi.</title>
        <authorList>
            <person name="Okagaki L.H."/>
            <person name="Nunes C.C."/>
            <person name="Sailsbery J."/>
            <person name="Clay B."/>
            <person name="Brown D."/>
            <person name="John T."/>
            <person name="Oh Y."/>
            <person name="Young N."/>
            <person name="Fitzgerald M."/>
            <person name="Haas B.J."/>
            <person name="Zeng Q."/>
            <person name="Young S."/>
            <person name="Adiconis X."/>
            <person name="Fan L."/>
            <person name="Levin J.Z."/>
            <person name="Mitchell T.K."/>
            <person name="Okubara P.A."/>
            <person name="Farman M.L."/>
            <person name="Kohn L.M."/>
            <person name="Birren B."/>
            <person name="Ma L.-J."/>
            <person name="Dean R.A."/>
        </authorList>
    </citation>
    <scope>NUCLEOTIDE SEQUENCE</scope>
    <source>
        <strain evidence="2">R3-111a-1</strain>
    </source>
</reference>
<protein>
    <submittedName>
        <fullName evidence="1 2">Uncharacterized protein</fullName>
    </submittedName>
</protein>
<gene>
    <name evidence="2" type="primary">20340714</name>
    <name evidence="1" type="ORF">GGTG_00256</name>
</gene>
<name>J3NG63_GAET3</name>
<reference evidence="3" key="1">
    <citation type="submission" date="2010-07" db="EMBL/GenBank/DDBJ databases">
        <title>The genome sequence of Gaeumannomyces graminis var. tritici strain R3-111a-1.</title>
        <authorList>
            <consortium name="The Broad Institute Genome Sequencing Platform"/>
            <person name="Ma L.-J."/>
            <person name="Dead R."/>
            <person name="Young S."/>
            <person name="Zeng Q."/>
            <person name="Koehrsen M."/>
            <person name="Alvarado L."/>
            <person name="Berlin A."/>
            <person name="Chapman S.B."/>
            <person name="Chen Z."/>
            <person name="Freedman E."/>
            <person name="Gellesch M."/>
            <person name="Goldberg J."/>
            <person name="Griggs A."/>
            <person name="Gujja S."/>
            <person name="Heilman E.R."/>
            <person name="Heiman D."/>
            <person name="Hepburn T."/>
            <person name="Howarth C."/>
            <person name="Jen D."/>
            <person name="Larson L."/>
            <person name="Mehta T."/>
            <person name="Neiman D."/>
            <person name="Pearson M."/>
            <person name="Roberts A."/>
            <person name="Saif S."/>
            <person name="Shea T."/>
            <person name="Shenoy N."/>
            <person name="Sisk P."/>
            <person name="Stolte C."/>
            <person name="Sykes S."/>
            <person name="Walk T."/>
            <person name="White J."/>
            <person name="Yandava C."/>
            <person name="Haas B."/>
            <person name="Nusbaum C."/>
            <person name="Birren B."/>
        </authorList>
    </citation>
    <scope>NUCLEOTIDE SEQUENCE [LARGE SCALE GENOMIC DNA]</scope>
    <source>
        <strain evidence="3">R3-111a-1</strain>
    </source>
</reference>
<sequence length="140" mass="15131">MTRGKAFCRHRSRFTDHLWPYIGPSSPSSSNHFQVLQGAKIDGGSGVDAELGPDQILIDAGVWDELSDSEPLRAVTVRRHFHAVCALHQQIWSGRSRLIAVDEDSSHRGKIGTLRPASNSSTWNGGDELVGSTVALLSAG</sequence>
<organism evidence="1">
    <name type="scientific">Gaeumannomyces tritici (strain R3-111a-1)</name>
    <name type="common">Wheat and barley take-all root rot fungus</name>
    <name type="synonym">Gaeumannomyces graminis var. tritici</name>
    <dbReference type="NCBI Taxonomy" id="644352"/>
    <lineage>
        <taxon>Eukaryota</taxon>
        <taxon>Fungi</taxon>
        <taxon>Dikarya</taxon>
        <taxon>Ascomycota</taxon>
        <taxon>Pezizomycotina</taxon>
        <taxon>Sordariomycetes</taxon>
        <taxon>Sordariomycetidae</taxon>
        <taxon>Magnaporthales</taxon>
        <taxon>Magnaporthaceae</taxon>
        <taxon>Gaeumannomyces</taxon>
    </lineage>
</organism>
<dbReference type="EnsemblFungi" id="EJT80253">
    <property type="protein sequence ID" value="EJT80253"/>
    <property type="gene ID" value="GGTG_00256"/>
</dbReference>
<accession>J3NG63</accession>
<reference evidence="1" key="3">
    <citation type="submission" date="2010-09" db="EMBL/GenBank/DDBJ databases">
        <title>Annotation of Gaeumannomyces graminis var. tritici R3-111a-1.</title>
        <authorList>
            <consortium name="The Broad Institute Genome Sequencing Platform"/>
            <person name="Ma L.-J."/>
            <person name="Dead R."/>
            <person name="Young S.K."/>
            <person name="Zeng Q."/>
            <person name="Gargeya S."/>
            <person name="Fitzgerald M."/>
            <person name="Haas B."/>
            <person name="Abouelleil A."/>
            <person name="Alvarado L."/>
            <person name="Arachchi H.M."/>
            <person name="Berlin A."/>
            <person name="Brown A."/>
            <person name="Chapman S.B."/>
            <person name="Chen Z."/>
            <person name="Dunbar C."/>
            <person name="Freedman E."/>
            <person name="Gearin G."/>
            <person name="Gellesch M."/>
            <person name="Goldberg J."/>
            <person name="Griggs A."/>
            <person name="Gujja S."/>
            <person name="Heiman D."/>
            <person name="Howarth C."/>
            <person name="Larson L."/>
            <person name="Lui A."/>
            <person name="MacDonald P.J.P."/>
            <person name="Mehta T."/>
            <person name="Montmayeur A."/>
            <person name="Murphy C."/>
            <person name="Neiman D."/>
            <person name="Pearson M."/>
            <person name="Priest M."/>
            <person name="Roberts A."/>
            <person name="Saif S."/>
            <person name="Shea T."/>
            <person name="Shenoy N."/>
            <person name="Sisk P."/>
            <person name="Stolte C."/>
            <person name="Sykes S."/>
            <person name="Yandava C."/>
            <person name="Wortman J."/>
            <person name="Nusbaum C."/>
            <person name="Birren B."/>
        </authorList>
    </citation>
    <scope>NUCLEOTIDE SEQUENCE</scope>
    <source>
        <strain evidence="1">R3-111a-1</strain>
    </source>
</reference>
<dbReference type="HOGENOM" id="CLU_1835292_0_0_1"/>
<dbReference type="RefSeq" id="XP_009216262.1">
    <property type="nucleotide sequence ID" value="XM_009217998.1"/>
</dbReference>
<dbReference type="Proteomes" id="UP000006039">
    <property type="component" value="Unassembled WGS sequence"/>
</dbReference>
<reference evidence="1" key="2">
    <citation type="submission" date="2010-07" db="EMBL/GenBank/DDBJ databases">
        <authorList>
            <consortium name="The Broad Institute Genome Sequencing Platform"/>
            <consortium name="Broad Institute Genome Sequencing Center for Infectious Disease"/>
            <person name="Ma L.-J."/>
            <person name="Dead R."/>
            <person name="Young S."/>
            <person name="Zeng Q."/>
            <person name="Koehrsen M."/>
            <person name="Alvarado L."/>
            <person name="Berlin A."/>
            <person name="Chapman S.B."/>
            <person name="Chen Z."/>
            <person name="Freedman E."/>
            <person name="Gellesch M."/>
            <person name="Goldberg J."/>
            <person name="Griggs A."/>
            <person name="Gujja S."/>
            <person name="Heilman E.R."/>
            <person name="Heiman D."/>
            <person name="Hepburn T."/>
            <person name="Howarth C."/>
            <person name="Jen D."/>
            <person name="Larson L."/>
            <person name="Mehta T."/>
            <person name="Neiman D."/>
            <person name="Pearson M."/>
            <person name="Roberts A."/>
            <person name="Saif S."/>
            <person name="Shea T."/>
            <person name="Shenoy N."/>
            <person name="Sisk P."/>
            <person name="Stolte C."/>
            <person name="Sykes S."/>
            <person name="Walk T."/>
            <person name="White J."/>
            <person name="Yandava C."/>
            <person name="Haas B."/>
            <person name="Nusbaum C."/>
            <person name="Birren B."/>
        </authorList>
    </citation>
    <scope>NUCLEOTIDE SEQUENCE</scope>
    <source>
        <strain evidence="1">R3-111a-1</strain>
    </source>
</reference>
<evidence type="ECO:0000313" key="2">
    <source>
        <dbReference type="EnsemblFungi" id="EJT80253"/>
    </source>
</evidence>
<proteinExistence type="predicted"/>
<dbReference type="AlphaFoldDB" id="J3NG63"/>
<reference evidence="2" key="5">
    <citation type="submission" date="2018-04" db="UniProtKB">
        <authorList>
            <consortium name="EnsemblFungi"/>
        </authorList>
    </citation>
    <scope>IDENTIFICATION</scope>
    <source>
        <strain evidence="2">R3-111a-1</strain>
    </source>
</reference>
<dbReference type="VEuPathDB" id="FungiDB:GGTG_00256"/>
<dbReference type="EMBL" id="GL385395">
    <property type="protein sequence ID" value="EJT80253.1"/>
    <property type="molecule type" value="Genomic_DNA"/>
</dbReference>
<evidence type="ECO:0000313" key="1">
    <source>
        <dbReference type="EMBL" id="EJT80253.1"/>
    </source>
</evidence>
<keyword evidence="3" id="KW-1185">Reference proteome</keyword>
<evidence type="ECO:0000313" key="3">
    <source>
        <dbReference type="Proteomes" id="UP000006039"/>
    </source>
</evidence>